<keyword evidence="5 7" id="KW-0479">Metal-binding</keyword>
<feature type="binding site" evidence="7">
    <location>
        <position position="430"/>
    </location>
    <ligand>
        <name>Fe cation</name>
        <dbReference type="ChEBI" id="CHEBI:24875"/>
    </ligand>
</feature>
<reference evidence="8 9" key="1">
    <citation type="submission" date="2015-11" db="EMBL/GenBank/DDBJ databases">
        <title>Draft genome of Sulfurovum riftiae 1812E, a member of the Epsilonproteobacteria isolated from the tube of the deep-sea hydrothermal vent tubewom Riftia pachyptila.</title>
        <authorList>
            <person name="Vetriani C."/>
            <person name="Giovannelli D."/>
        </authorList>
    </citation>
    <scope>NUCLEOTIDE SEQUENCE [LARGE SCALE GENOMIC DNA]</scope>
    <source>
        <strain evidence="8 9">1812E</strain>
    </source>
</reference>
<comment type="cofactor">
    <cofactor evidence="1 7">
        <name>Ni(2+)</name>
        <dbReference type="ChEBI" id="CHEBI:49786"/>
    </cofactor>
</comment>
<feature type="binding site" evidence="7">
    <location>
        <position position="385"/>
    </location>
    <ligand>
        <name>Mg(2+)</name>
        <dbReference type="ChEBI" id="CHEBI:18420"/>
    </ligand>
</feature>
<dbReference type="STRING" id="1630136.AS592_10175"/>
<protein>
    <recommendedName>
        <fullName evidence="10">Hydrogenase</fullName>
    </recommendedName>
</protein>
<dbReference type="InterPro" id="IPR001501">
    <property type="entry name" value="Ni-dep_hyd_lsu"/>
</dbReference>
<dbReference type="AlphaFoldDB" id="A0A151CIY6"/>
<dbReference type="InterPro" id="IPR018194">
    <property type="entry name" value="Ni-dep_hyd_lsu_Ni_BS"/>
</dbReference>
<evidence type="ECO:0000256" key="2">
    <source>
        <dbReference type="ARBA" id="ARBA00004196"/>
    </source>
</evidence>
<keyword evidence="6" id="KW-0560">Oxidoreductase</keyword>
<evidence type="ECO:0008006" key="10">
    <source>
        <dbReference type="Google" id="ProtNLM"/>
    </source>
</evidence>
<keyword evidence="4 7" id="KW-0533">Nickel</keyword>
<comment type="subcellular location">
    <subcellularLocation>
        <location evidence="2">Cell envelope</location>
    </subcellularLocation>
</comment>
<gene>
    <name evidence="8" type="ORF">AS592_10175</name>
</gene>
<dbReference type="GO" id="GO:0008901">
    <property type="term" value="F:ferredoxin hydrogenase activity"/>
    <property type="evidence" value="ECO:0007669"/>
    <property type="project" value="InterPro"/>
</dbReference>
<dbReference type="GO" id="GO:0030313">
    <property type="term" value="C:cell envelope"/>
    <property type="evidence" value="ECO:0007669"/>
    <property type="project" value="UniProtKB-SubCell"/>
</dbReference>
<dbReference type="Pfam" id="PF00374">
    <property type="entry name" value="NiFeSe_Hases"/>
    <property type="match status" value="2"/>
</dbReference>
<sequence>MKRMVIRQLIEKIEGEAELDYTFSEGRIEDVKINFGFYRGIEEILEGKDPKDALVITPRVCGICNHAHLIAAVRAIEDGYENAGVKIGLTQKAKNIREFTLACELLQNHIKWFYMTLLPNLEKYLKIVSEENHAMKATYFSTTITKALAIFSGQWPHSSYAIPGGVTCDPTQLDVMQAQSLLEECVRFFEQVVTACSLEKYLAIDSVSQLHKIEGDFGRLLHLLGSNGMAEMGQSYDRFIVFSDSFLSKAGKSIVTSVSKVDTRYVHESAQKGSVAKAVSYKNRLYETGPLARGMVSKEPIVKSLHKRYKDSLMTRVFARVHEVALLLEESRKLLKEIRVDEPSCTLEAELKLYEFEGTGTVEAARGSLIHKTTVNNGVIVKYDIITPTQWNLSHGNEKEKGIAVKAMVGSQSIEEADFIFRTFDVCSVCTAQ</sequence>
<evidence type="ECO:0000256" key="4">
    <source>
        <dbReference type="ARBA" id="ARBA00022596"/>
    </source>
</evidence>
<keyword evidence="9" id="KW-1185">Reference proteome</keyword>
<dbReference type="PANTHER" id="PTHR42958:SF4">
    <property type="entry name" value="HYDROGENASE EXPRESSION_FORMATION PROTEIN HUPK"/>
    <property type="match status" value="1"/>
</dbReference>
<evidence type="ECO:0000256" key="7">
    <source>
        <dbReference type="PIRSR" id="PIRSR601501-1"/>
    </source>
</evidence>
<feature type="binding site" evidence="7">
    <location>
        <position position="64"/>
    </location>
    <ligand>
        <name>Fe cation</name>
        <dbReference type="ChEBI" id="CHEBI:24875"/>
    </ligand>
</feature>
<dbReference type="RefSeq" id="WP_082791986.1">
    <property type="nucleotide sequence ID" value="NZ_LNKT01000001.1"/>
</dbReference>
<name>A0A151CIY6_9BACT</name>
<comment type="cofactor">
    <cofactor evidence="7">
        <name>Fe cation</name>
        <dbReference type="ChEBI" id="CHEBI:24875"/>
    </cofactor>
</comment>
<dbReference type="GO" id="GO:0016151">
    <property type="term" value="F:nickel cation binding"/>
    <property type="evidence" value="ECO:0007669"/>
    <property type="project" value="InterPro"/>
</dbReference>
<dbReference type="Proteomes" id="UP000075359">
    <property type="component" value="Unassembled WGS sequence"/>
</dbReference>
<evidence type="ECO:0000313" key="8">
    <source>
        <dbReference type="EMBL" id="KYJ87471.1"/>
    </source>
</evidence>
<feature type="binding site" evidence="7">
    <location>
        <position position="61"/>
    </location>
    <ligand>
        <name>Ni(2+)</name>
        <dbReference type="ChEBI" id="CHEBI:49786"/>
    </ligand>
</feature>
<dbReference type="InterPro" id="IPR029014">
    <property type="entry name" value="NiFe-Hase_large"/>
</dbReference>
<dbReference type="PROSITE" id="PS00507">
    <property type="entry name" value="NI_HGENASE_L_1"/>
    <property type="match status" value="1"/>
</dbReference>
<keyword evidence="7" id="KW-0408">Iron</keyword>
<evidence type="ECO:0000256" key="6">
    <source>
        <dbReference type="ARBA" id="ARBA00023002"/>
    </source>
</evidence>
<evidence type="ECO:0000313" key="9">
    <source>
        <dbReference type="Proteomes" id="UP000075359"/>
    </source>
</evidence>
<dbReference type="EMBL" id="LNKT01000001">
    <property type="protein sequence ID" value="KYJ87471.1"/>
    <property type="molecule type" value="Genomic_DNA"/>
</dbReference>
<accession>A0A151CIY6</accession>
<organism evidence="8 9">
    <name type="scientific">Sulfurovum riftiae</name>
    <dbReference type="NCBI Taxonomy" id="1630136"/>
    <lineage>
        <taxon>Bacteria</taxon>
        <taxon>Pseudomonadati</taxon>
        <taxon>Campylobacterota</taxon>
        <taxon>Epsilonproteobacteria</taxon>
        <taxon>Campylobacterales</taxon>
        <taxon>Sulfurovaceae</taxon>
        <taxon>Sulfurovum</taxon>
    </lineage>
</organism>
<feature type="binding site" evidence="7">
    <location>
        <position position="64"/>
    </location>
    <ligand>
        <name>Ni(2+)</name>
        <dbReference type="ChEBI" id="CHEBI:49786"/>
    </ligand>
</feature>
<proteinExistence type="inferred from homology"/>
<keyword evidence="7" id="KW-0460">Magnesium</keyword>
<dbReference type="SUPFAM" id="SSF56762">
    <property type="entry name" value="HydB/Nqo4-like"/>
    <property type="match status" value="1"/>
</dbReference>
<feature type="binding site" evidence="7">
    <location>
        <position position="427"/>
    </location>
    <ligand>
        <name>Ni(2+)</name>
        <dbReference type="ChEBI" id="CHEBI:49786"/>
    </ligand>
</feature>
<feature type="binding site" evidence="7">
    <location>
        <position position="42"/>
    </location>
    <ligand>
        <name>Mg(2+)</name>
        <dbReference type="ChEBI" id="CHEBI:18420"/>
    </ligand>
</feature>
<evidence type="ECO:0000256" key="3">
    <source>
        <dbReference type="ARBA" id="ARBA00009292"/>
    </source>
</evidence>
<evidence type="ECO:0000256" key="5">
    <source>
        <dbReference type="ARBA" id="ARBA00022723"/>
    </source>
</evidence>
<dbReference type="InterPro" id="IPR050867">
    <property type="entry name" value="NiFe/NiFeSe_hydrgnase_LSU"/>
</dbReference>
<dbReference type="OrthoDB" id="9761717at2"/>
<dbReference type="Gene3D" id="1.10.645.10">
    <property type="entry name" value="Cytochrome-c3 Hydrogenase, chain B"/>
    <property type="match status" value="1"/>
</dbReference>
<comment type="similarity">
    <text evidence="3">Belongs to the [NiFe]/[NiFeSe] hydrogenase large subunit family.</text>
</comment>
<evidence type="ECO:0000256" key="1">
    <source>
        <dbReference type="ARBA" id="ARBA00001967"/>
    </source>
</evidence>
<comment type="caution">
    <text evidence="8">The sequence shown here is derived from an EMBL/GenBank/DDBJ whole genome shotgun (WGS) entry which is preliminary data.</text>
</comment>
<dbReference type="PANTHER" id="PTHR42958">
    <property type="entry name" value="HYDROGENASE-2 LARGE CHAIN"/>
    <property type="match status" value="1"/>
</dbReference>